<dbReference type="Gene3D" id="3.15.10.10">
    <property type="entry name" value="Bactericidal permeability-increasing protein, domain 1"/>
    <property type="match status" value="1"/>
</dbReference>
<dbReference type="Gene3D" id="3.40.50.1820">
    <property type="entry name" value="alpha/beta hydrolase"/>
    <property type="match status" value="1"/>
</dbReference>
<dbReference type="CDD" id="cd00519">
    <property type="entry name" value="Lipase_3"/>
    <property type="match status" value="1"/>
</dbReference>
<keyword evidence="4" id="KW-1185">Reference proteome</keyword>
<feature type="domain" description="Fungal lipase-type" evidence="2">
    <location>
        <begin position="107"/>
        <end position="244"/>
    </location>
</feature>
<reference evidence="3" key="1">
    <citation type="submission" date="2023-08" db="EMBL/GenBank/DDBJ databases">
        <authorList>
            <person name="Chen Y."/>
            <person name="Shah S."/>
            <person name="Dougan E. K."/>
            <person name="Thang M."/>
            <person name="Chan C."/>
        </authorList>
    </citation>
    <scope>NUCLEOTIDE SEQUENCE</scope>
</reference>
<dbReference type="Pfam" id="PF01764">
    <property type="entry name" value="Lipase_3"/>
    <property type="match status" value="1"/>
</dbReference>
<evidence type="ECO:0000313" key="3">
    <source>
        <dbReference type="EMBL" id="CAJ1373817.1"/>
    </source>
</evidence>
<evidence type="ECO:0000313" key="4">
    <source>
        <dbReference type="Proteomes" id="UP001178507"/>
    </source>
</evidence>
<dbReference type="SUPFAM" id="SSF53474">
    <property type="entry name" value="alpha/beta-Hydrolases"/>
    <property type="match status" value="1"/>
</dbReference>
<dbReference type="PANTHER" id="PTHR31138">
    <property type="entry name" value="CHROMOSOME 19, WHOLE GENOME SHOTGUN SEQUENCE"/>
    <property type="match status" value="1"/>
</dbReference>
<dbReference type="Proteomes" id="UP001178507">
    <property type="component" value="Unassembled WGS sequence"/>
</dbReference>
<dbReference type="GO" id="GO:0006629">
    <property type="term" value="P:lipid metabolic process"/>
    <property type="evidence" value="ECO:0007669"/>
    <property type="project" value="InterPro"/>
</dbReference>
<sequence length="1147" mass="126352">MAADYCQQLLSAPKYVQQELWRCNLAYCDLDEADAQFEEFLQDCIRPELHYILSHVDYVSGYWVLESSPPELTKIFKENAANRLVGRVRLLHESEPLSESYAAVVEVSFRGTYRIANWMTNVTTYLVPTAVGRQKGKVHLGYQTAYLTFREELLKKIFDDLAGLEIQAGATVLVRVSGHSLGGAIATLFAYDLSQSAGHVWEIRCVTFGSPRIGNAEFANDCYEAVPRMARYINKMDLPSSLPANKQDPYDNSKRVSSLLAALSSSMQSAMKASDYQHVCPCLILDPSTSSKLYTIIAGMEVAVLAKEGLSEGIAEHVLRPHYIAGYVESLGAALESAKELDNSWAKLPSVGTWLMYPVETEAPPPHFLKVSSETQDFLRYGASLLSDFRGRGPKVLIDLHDHIGGYTKQQLAALGVEPDRFEKVPLETVLKSSPQLLHTEEGRELLRRAQEQLMTMLPMLALAAHDEESPQSQSSKQILAQLEKSGVAAKLLTWSREQIRAAESDPERLRNCLSSFNISSLTDLGADMLSTSSARLRTAKEQCLEILYSEATRDHLRAAGITLDDEGGVPLEQVLSKGQDLLKTEEGREVLRTAQSQALSLLAVLNAQAKGTSLNAQAKDFLQELKGSEQGDALIAWGQKTLAAAQEDPETLQGLLTSLDFSDTSTWTLQCQELLATGAKGLGLTFENGVLKLDGLIEKGQKYIESDTGTEFLREAQKKALNLTKLGLLEQASGYIKDLENCSETKNSRQLLESGRALLASAEEDPDALKKWLASIEASQANDWQQWGSQLVANNDGKRDELMKTVSEACSDFLSEQLHIIKVPRIESGPDATPDYYYCIDNIDLSSCSVQKEGFRIDLKSPSGHGETGSASAPSTQESSTAGSLATPQSADEILRVTAKDMKELKWQYEQKHFPYLRGHGTANTVAHGAQIVLAFELRSAKVNGCHVPRLALACSEVVIDKLVLSFKESSFSWLYNTIGYLFQDAVRDYVVSSLGDALKANMSSLLTPLNRYVHPYWPVVLSTVAIPVEQLPSLGVEEYTVELGLETEEALGGDFVDSEDGLMIIEMEEGGPLHRWNQDAPAERKVGLRDVLFDVDGKVGDEMIQALDKRPVKEMTFRRADKVSKEAEADPPCDTLDDFLNGTLG</sequence>
<comment type="caution">
    <text evidence="3">The sequence shown here is derived from an EMBL/GenBank/DDBJ whole genome shotgun (WGS) entry which is preliminary data.</text>
</comment>
<dbReference type="EMBL" id="CAUJNA010000218">
    <property type="protein sequence ID" value="CAJ1373817.1"/>
    <property type="molecule type" value="Genomic_DNA"/>
</dbReference>
<feature type="region of interest" description="Disordered" evidence="1">
    <location>
        <begin position="860"/>
        <end position="889"/>
    </location>
</feature>
<organism evidence="3 4">
    <name type="scientific">Effrenium voratum</name>
    <dbReference type="NCBI Taxonomy" id="2562239"/>
    <lineage>
        <taxon>Eukaryota</taxon>
        <taxon>Sar</taxon>
        <taxon>Alveolata</taxon>
        <taxon>Dinophyceae</taxon>
        <taxon>Suessiales</taxon>
        <taxon>Symbiodiniaceae</taxon>
        <taxon>Effrenium</taxon>
    </lineage>
</organism>
<dbReference type="AlphaFoldDB" id="A0AA36MNQ5"/>
<protein>
    <recommendedName>
        <fullName evidence="2">Fungal lipase-type domain-containing protein</fullName>
    </recommendedName>
</protein>
<dbReference type="InterPro" id="IPR029058">
    <property type="entry name" value="AB_hydrolase_fold"/>
</dbReference>
<feature type="compositionally biased region" description="Polar residues" evidence="1">
    <location>
        <begin position="870"/>
        <end position="889"/>
    </location>
</feature>
<evidence type="ECO:0000256" key="1">
    <source>
        <dbReference type="SAM" id="MobiDB-lite"/>
    </source>
</evidence>
<proteinExistence type="predicted"/>
<name>A0AA36MNQ5_9DINO</name>
<evidence type="ECO:0000259" key="2">
    <source>
        <dbReference type="Pfam" id="PF01764"/>
    </source>
</evidence>
<accession>A0AA36MNQ5</accession>
<dbReference type="InterPro" id="IPR002921">
    <property type="entry name" value="Fungal_lipase-type"/>
</dbReference>
<gene>
    <name evidence="3" type="ORF">EVOR1521_LOCUS3535</name>
</gene>
<dbReference type="PANTHER" id="PTHR31138:SF1">
    <property type="entry name" value="PDZ DOMAIN-CONTAINING PROTEIN"/>
    <property type="match status" value="1"/>
</dbReference>